<dbReference type="PANTHER" id="PTHR42673:SF4">
    <property type="entry name" value="MALEYLACETOACETATE ISOMERASE"/>
    <property type="match status" value="1"/>
</dbReference>
<accession>A0ABV6G9T1</accession>
<reference evidence="2 3" key="1">
    <citation type="submission" date="2024-09" db="EMBL/GenBank/DDBJ databases">
        <authorList>
            <person name="Sun Q."/>
            <person name="Mori K."/>
        </authorList>
    </citation>
    <scope>NUCLEOTIDE SEQUENCE [LARGE SCALE GENOMIC DNA]</scope>
    <source>
        <strain evidence="2 3">CCM 7415</strain>
    </source>
</reference>
<name>A0ABV6G9T1_9GAMM</name>
<gene>
    <name evidence="2" type="ORF">ACFFHW_17325</name>
</gene>
<dbReference type="InterPro" id="IPR004045">
    <property type="entry name" value="Glutathione_S-Trfase_N"/>
</dbReference>
<dbReference type="InterPro" id="IPR054416">
    <property type="entry name" value="GST_UstS-like_C"/>
</dbReference>
<dbReference type="InterPro" id="IPR036282">
    <property type="entry name" value="Glutathione-S-Trfase_C_sf"/>
</dbReference>
<dbReference type="SUPFAM" id="SSF52833">
    <property type="entry name" value="Thioredoxin-like"/>
    <property type="match status" value="1"/>
</dbReference>
<dbReference type="Pfam" id="PF22041">
    <property type="entry name" value="GST_C_7"/>
    <property type="match status" value="1"/>
</dbReference>
<dbReference type="Proteomes" id="UP001589814">
    <property type="component" value="Unassembled WGS sequence"/>
</dbReference>
<dbReference type="PANTHER" id="PTHR42673">
    <property type="entry name" value="MALEYLACETOACETATE ISOMERASE"/>
    <property type="match status" value="1"/>
</dbReference>
<dbReference type="EMBL" id="JBHLVX010000067">
    <property type="protein sequence ID" value="MFC0269727.1"/>
    <property type="molecule type" value="Genomic_DNA"/>
</dbReference>
<evidence type="ECO:0000313" key="2">
    <source>
        <dbReference type="EMBL" id="MFC0269727.1"/>
    </source>
</evidence>
<protein>
    <submittedName>
        <fullName evidence="2">Glutathione S-transferase N-terminal domain-containing protein</fullName>
    </submittedName>
</protein>
<dbReference type="Pfam" id="PF13409">
    <property type="entry name" value="GST_N_2"/>
    <property type="match status" value="1"/>
</dbReference>
<dbReference type="Gene3D" id="1.20.1050.10">
    <property type="match status" value="1"/>
</dbReference>
<keyword evidence="3" id="KW-1185">Reference proteome</keyword>
<dbReference type="RefSeq" id="WP_019951994.1">
    <property type="nucleotide sequence ID" value="NZ_JBHLVX010000067.1"/>
</dbReference>
<dbReference type="SFLD" id="SFLDS00019">
    <property type="entry name" value="Glutathione_Transferase_(cytos"/>
    <property type="match status" value="1"/>
</dbReference>
<dbReference type="InterPro" id="IPR040079">
    <property type="entry name" value="Glutathione_S-Trfase"/>
</dbReference>
<comment type="caution">
    <text evidence="2">The sequence shown here is derived from an EMBL/GenBank/DDBJ whole genome shotgun (WGS) entry which is preliminary data.</text>
</comment>
<dbReference type="SUPFAM" id="SSF47616">
    <property type="entry name" value="GST C-terminal domain-like"/>
    <property type="match status" value="1"/>
</dbReference>
<dbReference type="PROSITE" id="PS50404">
    <property type="entry name" value="GST_NTER"/>
    <property type="match status" value="1"/>
</dbReference>
<proteinExistence type="predicted"/>
<organism evidence="2 3">
    <name type="scientific">Kushneria aurantia</name>
    <dbReference type="NCBI Taxonomy" id="504092"/>
    <lineage>
        <taxon>Bacteria</taxon>
        <taxon>Pseudomonadati</taxon>
        <taxon>Pseudomonadota</taxon>
        <taxon>Gammaproteobacteria</taxon>
        <taxon>Oceanospirillales</taxon>
        <taxon>Halomonadaceae</taxon>
        <taxon>Kushneria</taxon>
    </lineage>
</organism>
<evidence type="ECO:0000313" key="3">
    <source>
        <dbReference type="Proteomes" id="UP001589814"/>
    </source>
</evidence>
<sequence length="230" mass="26088">MTRTMFDLCGADQRLRFSPFCWRVRLALAHKGLEAETRAWHFTDKQAIAFSGQQKVPVLVDEDDEVIVDSFDIMAWLDDKYPVVSLLGEGEAQRRARFIKHWAEGALAPAIMKIAILDVFAAIDPKDRDYFRESREQRLGSRLEDFQDAQEGARLLDAALKPLRAQLEDAPFIDGERPGGADYLAFGMFMLPRVVRPQPLLEEGDAAHGWHERMLDLFDGMARNAPRVSG</sequence>
<feature type="domain" description="GST N-terminal" evidence="1">
    <location>
        <begin position="8"/>
        <end position="85"/>
    </location>
</feature>
<evidence type="ECO:0000259" key="1">
    <source>
        <dbReference type="PROSITE" id="PS50404"/>
    </source>
</evidence>
<dbReference type="Gene3D" id="3.40.30.10">
    <property type="entry name" value="Glutaredoxin"/>
    <property type="match status" value="1"/>
</dbReference>
<dbReference type="InterPro" id="IPR036249">
    <property type="entry name" value="Thioredoxin-like_sf"/>
</dbReference>